<organism evidence="1 2">
    <name type="scientific">Aerophobetes bacterium</name>
    <dbReference type="NCBI Taxonomy" id="2030807"/>
    <lineage>
        <taxon>Bacteria</taxon>
        <taxon>Candidatus Aerophobota</taxon>
    </lineage>
</organism>
<dbReference type="AlphaFoldDB" id="A0A2A4X7G0"/>
<reference evidence="2" key="1">
    <citation type="submission" date="2017-08" db="EMBL/GenBank/DDBJ databases">
        <title>A dynamic microbial community with high functional redundancy inhabits the cold, oxic subseafloor aquifer.</title>
        <authorList>
            <person name="Tully B.J."/>
            <person name="Wheat C.G."/>
            <person name="Glazer B.T."/>
            <person name="Huber J.A."/>
        </authorList>
    </citation>
    <scope>NUCLEOTIDE SEQUENCE [LARGE SCALE GENOMIC DNA]</scope>
</reference>
<protein>
    <submittedName>
        <fullName evidence="1">Uncharacterized protein</fullName>
    </submittedName>
</protein>
<comment type="caution">
    <text evidence="1">The sequence shown here is derived from an EMBL/GenBank/DDBJ whole genome shotgun (WGS) entry which is preliminary data.</text>
</comment>
<dbReference type="Proteomes" id="UP000218775">
    <property type="component" value="Unassembled WGS sequence"/>
</dbReference>
<evidence type="ECO:0000313" key="2">
    <source>
        <dbReference type="Proteomes" id="UP000218775"/>
    </source>
</evidence>
<accession>A0A2A4X7G0</accession>
<dbReference type="EMBL" id="NVUK01000010">
    <property type="protein sequence ID" value="PCI77977.1"/>
    <property type="molecule type" value="Genomic_DNA"/>
</dbReference>
<sequence length="70" mass="7846">MTDKTKGVLKHLLAHNQAKAMLNARTYPYILVTCNPDGSEGDVDVELSFHGNEDLLSYIMEQVGDYFQAK</sequence>
<proteinExistence type="predicted"/>
<gene>
    <name evidence="1" type="ORF">COB21_02115</name>
</gene>
<evidence type="ECO:0000313" key="1">
    <source>
        <dbReference type="EMBL" id="PCI77977.1"/>
    </source>
</evidence>
<name>A0A2A4X7G0_UNCAE</name>